<dbReference type="AlphaFoldDB" id="A0A1R1F1V3"/>
<keyword evidence="6 7" id="KW-0472">Membrane</keyword>
<name>A0A1R1F1V3_9BACL</name>
<keyword evidence="4" id="KW-0808">Transferase</keyword>
<dbReference type="PANTHER" id="PTHR34220">
    <property type="entry name" value="SENSOR HISTIDINE KINASE YPDA"/>
    <property type="match status" value="1"/>
</dbReference>
<dbReference type="InterPro" id="IPR003660">
    <property type="entry name" value="HAMP_dom"/>
</dbReference>
<feature type="transmembrane region" description="Helical" evidence="7">
    <location>
        <begin position="285"/>
        <end position="304"/>
    </location>
</feature>
<dbReference type="EMBL" id="MRTP01000001">
    <property type="protein sequence ID" value="OMF58064.1"/>
    <property type="molecule type" value="Genomic_DNA"/>
</dbReference>
<evidence type="ECO:0000256" key="7">
    <source>
        <dbReference type="SAM" id="Phobius"/>
    </source>
</evidence>
<dbReference type="STRING" id="297318.BK138_05730"/>
<dbReference type="Proteomes" id="UP000187172">
    <property type="component" value="Unassembled WGS sequence"/>
</dbReference>
<dbReference type="Pfam" id="PF00672">
    <property type="entry name" value="HAMP"/>
    <property type="match status" value="1"/>
</dbReference>
<dbReference type="InterPro" id="IPR036890">
    <property type="entry name" value="HATPase_C_sf"/>
</dbReference>
<dbReference type="Gene3D" id="6.10.340.10">
    <property type="match status" value="1"/>
</dbReference>
<sequence length="580" mass="65755">MNIKRSLRSKLVIGFIAITLPLFLLLLYNNYYAMNTVREQVADSNKNSIILYSSQIEAALNKEIKFLYNFAVEDPNIAALSQLLNDGDEYVLAKARILNSLTRYHRFDNSVDLQFIYSVQNHDLFNTPIKTQSYDELQSIQMAIQQVVKNARPGSPEFMQWKAIPYSKGKYALIRLVDAGDGFYLGAFVQLKNLMVPLDLVHLGEDGYAGFLNEAGELITSSASPDSPKLDIAPVEDPTDTYQAVKAEGRRYIVVQHPIQSTELSLGAFIPEARMLQNLYHFRRGILMISVLAVIVLIIYLIYLNDIILKPMNSLIRGMRSIKNGNLAYRLKPSKSKEFMIINETFNNMASEIQELKISVYEEQIKAHKAELKHLQLQINPHFLLNSINIVYNLAQIQNYGVIQLMCLNLVQYFRFATRTNQVAVTIAEEMEHLESYIRIQQVRFPDQVTYACHLPEELAQAAVPPLLIQPFVENAIKHGFDFMDHPFHIDIRIDHAATEELTVVIADNGAGFDEETLQLLRTGAYMESRSGEHLGMTNVLYRLKHFFGSDAGLSFGNAPEGGAVVTLTIPHRRVEEFAS</sequence>
<evidence type="ECO:0000256" key="6">
    <source>
        <dbReference type="ARBA" id="ARBA00023136"/>
    </source>
</evidence>
<dbReference type="InterPro" id="IPR003594">
    <property type="entry name" value="HATPase_dom"/>
</dbReference>
<dbReference type="SMART" id="SM00304">
    <property type="entry name" value="HAMP"/>
    <property type="match status" value="1"/>
</dbReference>
<protein>
    <submittedName>
        <fullName evidence="9">Sensor histidine kinase</fullName>
    </submittedName>
</protein>
<evidence type="ECO:0000256" key="1">
    <source>
        <dbReference type="ARBA" id="ARBA00004651"/>
    </source>
</evidence>
<evidence type="ECO:0000313" key="10">
    <source>
        <dbReference type="Proteomes" id="UP000187172"/>
    </source>
</evidence>
<dbReference type="SUPFAM" id="SSF55874">
    <property type="entry name" value="ATPase domain of HSP90 chaperone/DNA topoisomerase II/histidine kinase"/>
    <property type="match status" value="1"/>
</dbReference>
<feature type="domain" description="HAMP" evidence="8">
    <location>
        <begin position="306"/>
        <end position="358"/>
    </location>
</feature>
<accession>A0A1R1F1V3</accession>
<dbReference type="RefSeq" id="WP_076167150.1">
    <property type="nucleotide sequence ID" value="NZ_MRTP01000001.1"/>
</dbReference>
<organism evidence="9 10">
    <name type="scientific">Paenibacillus rhizosphaerae</name>
    <dbReference type="NCBI Taxonomy" id="297318"/>
    <lineage>
        <taxon>Bacteria</taxon>
        <taxon>Bacillati</taxon>
        <taxon>Bacillota</taxon>
        <taxon>Bacilli</taxon>
        <taxon>Bacillales</taxon>
        <taxon>Paenibacillaceae</taxon>
        <taxon>Paenibacillus</taxon>
    </lineage>
</organism>
<dbReference type="InterPro" id="IPR050640">
    <property type="entry name" value="Bact_2-comp_sensor_kinase"/>
</dbReference>
<keyword evidence="7" id="KW-1133">Transmembrane helix</keyword>
<reference evidence="9 10" key="1">
    <citation type="submission" date="2016-11" db="EMBL/GenBank/DDBJ databases">
        <title>Paenibacillus species isolates.</title>
        <authorList>
            <person name="Beno S.M."/>
        </authorList>
    </citation>
    <scope>NUCLEOTIDE SEQUENCE [LARGE SCALE GENOMIC DNA]</scope>
    <source>
        <strain evidence="9 10">FSL R5-0378</strain>
    </source>
</reference>
<dbReference type="GO" id="GO:0005886">
    <property type="term" value="C:plasma membrane"/>
    <property type="evidence" value="ECO:0007669"/>
    <property type="project" value="UniProtKB-SubCell"/>
</dbReference>
<dbReference type="Pfam" id="PF06580">
    <property type="entry name" value="His_kinase"/>
    <property type="match status" value="1"/>
</dbReference>
<feature type="transmembrane region" description="Helical" evidence="7">
    <location>
        <begin position="12"/>
        <end position="31"/>
    </location>
</feature>
<dbReference type="GO" id="GO:0000155">
    <property type="term" value="F:phosphorelay sensor kinase activity"/>
    <property type="evidence" value="ECO:0007669"/>
    <property type="project" value="InterPro"/>
</dbReference>
<evidence type="ECO:0000256" key="4">
    <source>
        <dbReference type="ARBA" id="ARBA00022679"/>
    </source>
</evidence>
<dbReference type="InterPro" id="IPR010559">
    <property type="entry name" value="Sig_transdc_His_kin_internal"/>
</dbReference>
<dbReference type="Gene3D" id="3.30.565.10">
    <property type="entry name" value="Histidine kinase-like ATPase, C-terminal domain"/>
    <property type="match status" value="1"/>
</dbReference>
<keyword evidence="2" id="KW-1003">Cell membrane</keyword>
<evidence type="ECO:0000256" key="2">
    <source>
        <dbReference type="ARBA" id="ARBA00022475"/>
    </source>
</evidence>
<comment type="subcellular location">
    <subcellularLocation>
        <location evidence="1">Cell membrane</location>
        <topology evidence="1">Multi-pass membrane protein</topology>
    </subcellularLocation>
</comment>
<keyword evidence="7" id="KW-0812">Transmembrane</keyword>
<proteinExistence type="predicted"/>
<dbReference type="PANTHER" id="PTHR34220:SF7">
    <property type="entry name" value="SENSOR HISTIDINE KINASE YPDA"/>
    <property type="match status" value="1"/>
</dbReference>
<dbReference type="CDD" id="cd06225">
    <property type="entry name" value="HAMP"/>
    <property type="match status" value="1"/>
</dbReference>
<keyword evidence="3" id="KW-0597">Phosphoprotein</keyword>
<dbReference type="PROSITE" id="PS50885">
    <property type="entry name" value="HAMP"/>
    <property type="match status" value="1"/>
</dbReference>
<evidence type="ECO:0000256" key="5">
    <source>
        <dbReference type="ARBA" id="ARBA00022777"/>
    </source>
</evidence>
<dbReference type="SUPFAM" id="SSF158472">
    <property type="entry name" value="HAMP domain-like"/>
    <property type="match status" value="1"/>
</dbReference>
<gene>
    <name evidence="9" type="ORF">BK138_05730</name>
</gene>
<evidence type="ECO:0000313" key="9">
    <source>
        <dbReference type="EMBL" id="OMF58064.1"/>
    </source>
</evidence>
<comment type="caution">
    <text evidence="9">The sequence shown here is derived from an EMBL/GenBank/DDBJ whole genome shotgun (WGS) entry which is preliminary data.</text>
</comment>
<keyword evidence="5 9" id="KW-0418">Kinase</keyword>
<keyword evidence="10" id="KW-1185">Reference proteome</keyword>
<dbReference type="Pfam" id="PF02518">
    <property type="entry name" value="HATPase_c"/>
    <property type="match status" value="1"/>
</dbReference>
<evidence type="ECO:0000256" key="3">
    <source>
        <dbReference type="ARBA" id="ARBA00022553"/>
    </source>
</evidence>
<evidence type="ECO:0000259" key="8">
    <source>
        <dbReference type="PROSITE" id="PS50885"/>
    </source>
</evidence>